<name>A0AAV1I9S0_9CHLO</name>
<dbReference type="InterPro" id="IPR019734">
    <property type="entry name" value="TPR_rpt"/>
</dbReference>
<dbReference type="InterPro" id="IPR011990">
    <property type="entry name" value="TPR-like_helical_dom_sf"/>
</dbReference>
<evidence type="ECO:0000313" key="4">
    <source>
        <dbReference type="EMBL" id="CAK0783819.1"/>
    </source>
</evidence>
<accession>A0AAV1I9S0</accession>
<dbReference type="SUPFAM" id="SSF48452">
    <property type="entry name" value="TPR-like"/>
    <property type="match status" value="1"/>
</dbReference>
<keyword evidence="1" id="KW-0802">TPR repeat</keyword>
<dbReference type="AlphaFoldDB" id="A0AAV1I9S0"/>
<dbReference type="Pfam" id="PF13424">
    <property type="entry name" value="TPR_12"/>
    <property type="match status" value="1"/>
</dbReference>
<keyword evidence="2" id="KW-0175">Coiled coil</keyword>
<dbReference type="InterPro" id="IPR044243">
    <property type="entry name" value="FLU"/>
</dbReference>
<gene>
    <name evidence="4" type="ORF">CVIRNUC_007019</name>
</gene>
<comment type="caution">
    <text evidence="4">The sequence shown here is derived from an EMBL/GenBank/DDBJ whole genome shotgun (WGS) entry which is preliminary data.</text>
</comment>
<sequence>MPTHSARHHCGTPPDQSLSPRRLRQPLPVKAWQSQAAEEGRHTPLKAFHDRALLGILSAAAAASLACAGPSQAAVQPFLSSTGAKGIIAEEEARLVRLRQEIEGEAREELQRARESLEAEGRNSASGKLCATPFGIDVVGISQVVFLTGALVGGVAARQRKAELERLNEQLRKINMSLRQQARAGTVYAPGLNYAPIPSFMAAAPVLDDQRIKTINGVQTPVQPEVERAGETITAASGALSTSSVMGSTDEEDMTQEAKQCVQALREGKRLLKERQGSSALVRFERALMLAKYQGDLGQERRATRGLAAAARLQGQHKAAIQHLLRVLEISKEMDDFVGDADAYGTIADIYTEMGNFDTAAQFYDKYIERMDTEGSAV</sequence>
<dbReference type="PROSITE" id="PS50005">
    <property type="entry name" value="TPR"/>
    <property type="match status" value="1"/>
</dbReference>
<feature type="coiled-coil region" evidence="2">
    <location>
        <begin position="157"/>
        <end position="184"/>
    </location>
</feature>
<evidence type="ECO:0000256" key="1">
    <source>
        <dbReference type="PROSITE-ProRule" id="PRU00339"/>
    </source>
</evidence>
<feature type="coiled-coil region" evidence="2">
    <location>
        <begin position="88"/>
        <end position="120"/>
    </location>
</feature>
<evidence type="ECO:0000313" key="5">
    <source>
        <dbReference type="Proteomes" id="UP001314263"/>
    </source>
</evidence>
<feature type="compositionally biased region" description="Basic residues" evidence="3">
    <location>
        <begin position="1"/>
        <end position="10"/>
    </location>
</feature>
<evidence type="ECO:0000256" key="3">
    <source>
        <dbReference type="SAM" id="MobiDB-lite"/>
    </source>
</evidence>
<dbReference type="PANTHER" id="PTHR47310">
    <property type="entry name" value="PROTEIN FLUORESCENT IN BLUE LIGHT, CHLOROPLASTIC"/>
    <property type="match status" value="1"/>
</dbReference>
<dbReference type="SMART" id="SM00028">
    <property type="entry name" value="TPR"/>
    <property type="match status" value="2"/>
</dbReference>
<feature type="repeat" description="TPR" evidence="1">
    <location>
        <begin position="341"/>
        <end position="374"/>
    </location>
</feature>
<reference evidence="4 5" key="1">
    <citation type="submission" date="2023-10" db="EMBL/GenBank/DDBJ databases">
        <authorList>
            <person name="Maclean D."/>
            <person name="Macfadyen A."/>
        </authorList>
    </citation>
    <scope>NUCLEOTIDE SEQUENCE [LARGE SCALE GENOMIC DNA]</scope>
</reference>
<keyword evidence="5" id="KW-1185">Reference proteome</keyword>
<dbReference type="EMBL" id="CAUYUE010000009">
    <property type="protein sequence ID" value="CAK0783819.1"/>
    <property type="molecule type" value="Genomic_DNA"/>
</dbReference>
<organism evidence="4 5">
    <name type="scientific">Coccomyxa viridis</name>
    <dbReference type="NCBI Taxonomy" id="1274662"/>
    <lineage>
        <taxon>Eukaryota</taxon>
        <taxon>Viridiplantae</taxon>
        <taxon>Chlorophyta</taxon>
        <taxon>core chlorophytes</taxon>
        <taxon>Trebouxiophyceae</taxon>
        <taxon>Trebouxiophyceae incertae sedis</taxon>
        <taxon>Coccomyxaceae</taxon>
        <taxon>Coccomyxa</taxon>
    </lineage>
</organism>
<proteinExistence type="predicted"/>
<dbReference type="PANTHER" id="PTHR47310:SF2">
    <property type="entry name" value="PROTEIN FLUORESCENT IN BLUE LIGHT, CHLOROPLASTIC"/>
    <property type="match status" value="1"/>
</dbReference>
<evidence type="ECO:0000256" key="2">
    <source>
        <dbReference type="SAM" id="Coils"/>
    </source>
</evidence>
<feature type="region of interest" description="Disordered" evidence="3">
    <location>
        <begin position="1"/>
        <end position="23"/>
    </location>
</feature>
<dbReference type="Gene3D" id="1.25.40.10">
    <property type="entry name" value="Tetratricopeptide repeat domain"/>
    <property type="match status" value="1"/>
</dbReference>
<dbReference type="Proteomes" id="UP001314263">
    <property type="component" value="Unassembled WGS sequence"/>
</dbReference>
<dbReference type="GO" id="GO:0015995">
    <property type="term" value="P:chlorophyll biosynthetic process"/>
    <property type="evidence" value="ECO:0007669"/>
    <property type="project" value="InterPro"/>
</dbReference>
<protein>
    <submittedName>
        <fullName evidence="4">Uncharacterized protein</fullName>
    </submittedName>
</protein>